<proteinExistence type="predicted"/>
<keyword evidence="2" id="KW-1185">Reference proteome</keyword>
<organism evidence="1 2">
    <name type="scientific">Dyadobacter helix</name>
    <dbReference type="NCBI Taxonomy" id="2822344"/>
    <lineage>
        <taxon>Bacteria</taxon>
        <taxon>Pseudomonadati</taxon>
        <taxon>Bacteroidota</taxon>
        <taxon>Cytophagia</taxon>
        <taxon>Cytophagales</taxon>
        <taxon>Spirosomataceae</taxon>
        <taxon>Dyadobacter</taxon>
    </lineage>
</organism>
<accession>A0A916JEC2</accession>
<dbReference type="Proteomes" id="UP000680038">
    <property type="component" value="Unassembled WGS sequence"/>
</dbReference>
<dbReference type="AlphaFoldDB" id="A0A916JEC2"/>
<sequence length="76" mass="8881">MRTIYQISFRTSLKGGTAFQTIHDALKKLNISHWTYDIQRLLLVLRSDFPDFTQIQKALYTTGLSCSFIKVEELRL</sequence>
<gene>
    <name evidence="1" type="ORF">DYBT9275_01783</name>
</gene>
<reference evidence="1" key="1">
    <citation type="submission" date="2021-04" db="EMBL/GenBank/DDBJ databases">
        <authorList>
            <person name="Rodrigo-Torres L."/>
            <person name="Arahal R. D."/>
            <person name="Lucena T."/>
        </authorList>
    </citation>
    <scope>NUCLEOTIDE SEQUENCE</scope>
    <source>
        <strain evidence="1">CECT 9275</strain>
    </source>
</reference>
<comment type="caution">
    <text evidence="1">The sequence shown here is derived from an EMBL/GenBank/DDBJ whole genome shotgun (WGS) entry which is preliminary data.</text>
</comment>
<protein>
    <submittedName>
        <fullName evidence="1">Uncharacterized protein</fullName>
    </submittedName>
</protein>
<name>A0A916JEC2_9BACT</name>
<evidence type="ECO:0000313" key="1">
    <source>
        <dbReference type="EMBL" id="CAG4997476.1"/>
    </source>
</evidence>
<evidence type="ECO:0000313" key="2">
    <source>
        <dbReference type="Proteomes" id="UP000680038"/>
    </source>
</evidence>
<dbReference type="RefSeq" id="WP_215238484.1">
    <property type="nucleotide sequence ID" value="NZ_CAJRAF010000002.1"/>
</dbReference>
<dbReference type="EMBL" id="CAJRAF010000002">
    <property type="protein sequence ID" value="CAG4997476.1"/>
    <property type="molecule type" value="Genomic_DNA"/>
</dbReference>